<dbReference type="EMBL" id="BPLR01002719">
    <property type="protein sequence ID" value="GIX77101.1"/>
    <property type="molecule type" value="Genomic_DNA"/>
</dbReference>
<accession>A0AAV4MX79</accession>
<comment type="caution">
    <text evidence="1">The sequence shown here is derived from an EMBL/GenBank/DDBJ whole genome shotgun (WGS) entry which is preliminary data.</text>
</comment>
<dbReference type="AlphaFoldDB" id="A0AAV4MX79"/>
<evidence type="ECO:0000313" key="2">
    <source>
        <dbReference type="Proteomes" id="UP001054945"/>
    </source>
</evidence>
<sequence length="71" mass="8070">MIKKKKEPQRITAVVINHPSFAQRSRAANEAQMGFQSSHNRGIITCRKHGWLHKIPFVDPDEKSLGCIEDS</sequence>
<name>A0AAV4MX79_CAEEX</name>
<organism evidence="1 2">
    <name type="scientific">Caerostris extrusa</name>
    <name type="common">Bark spider</name>
    <name type="synonym">Caerostris bankana</name>
    <dbReference type="NCBI Taxonomy" id="172846"/>
    <lineage>
        <taxon>Eukaryota</taxon>
        <taxon>Metazoa</taxon>
        <taxon>Ecdysozoa</taxon>
        <taxon>Arthropoda</taxon>
        <taxon>Chelicerata</taxon>
        <taxon>Arachnida</taxon>
        <taxon>Araneae</taxon>
        <taxon>Araneomorphae</taxon>
        <taxon>Entelegynae</taxon>
        <taxon>Araneoidea</taxon>
        <taxon>Araneidae</taxon>
        <taxon>Caerostris</taxon>
    </lineage>
</organism>
<reference evidence="1 2" key="1">
    <citation type="submission" date="2021-06" db="EMBL/GenBank/DDBJ databases">
        <title>Caerostris extrusa draft genome.</title>
        <authorList>
            <person name="Kono N."/>
            <person name="Arakawa K."/>
        </authorList>
    </citation>
    <scope>NUCLEOTIDE SEQUENCE [LARGE SCALE GENOMIC DNA]</scope>
</reference>
<protein>
    <submittedName>
        <fullName evidence="1">Uncharacterized protein</fullName>
    </submittedName>
</protein>
<evidence type="ECO:0000313" key="1">
    <source>
        <dbReference type="EMBL" id="GIX77101.1"/>
    </source>
</evidence>
<gene>
    <name evidence="1" type="ORF">CEXT_51061</name>
</gene>
<proteinExistence type="predicted"/>
<keyword evidence="2" id="KW-1185">Reference proteome</keyword>
<dbReference type="Proteomes" id="UP001054945">
    <property type="component" value="Unassembled WGS sequence"/>
</dbReference>